<organism evidence="2 3">
    <name type="scientific">Gordonia asplenii</name>
    <dbReference type="NCBI Taxonomy" id="2725283"/>
    <lineage>
        <taxon>Bacteria</taxon>
        <taxon>Bacillati</taxon>
        <taxon>Actinomycetota</taxon>
        <taxon>Actinomycetes</taxon>
        <taxon>Mycobacteriales</taxon>
        <taxon>Gordoniaceae</taxon>
        <taxon>Gordonia</taxon>
    </lineage>
</organism>
<evidence type="ECO:0000313" key="3">
    <source>
        <dbReference type="Proteomes" id="UP000550729"/>
    </source>
</evidence>
<evidence type="ECO:0008006" key="4">
    <source>
        <dbReference type="Google" id="ProtNLM"/>
    </source>
</evidence>
<comment type="caution">
    <text evidence="2">The sequence shown here is derived from an EMBL/GenBank/DDBJ whole genome shotgun (WGS) entry which is preliminary data.</text>
</comment>
<evidence type="ECO:0000313" key="2">
    <source>
        <dbReference type="EMBL" id="NMO01922.1"/>
    </source>
</evidence>
<keyword evidence="1" id="KW-0472">Membrane</keyword>
<keyword evidence="1" id="KW-0812">Transmembrane</keyword>
<feature type="transmembrane region" description="Helical" evidence="1">
    <location>
        <begin position="85"/>
        <end position="103"/>
    </location>
</feature>
<evidence type="ECO:0000256" key="1">
    <source>
        <dbReference type="SAM" id="Phobius"/>
    </source>
</evidence>
<feature type="transmembrane region" description="Helical" evidence="1">
    <location>
        <begin position="109"/>
        <end position="128"/>
    </location>
</feature>
<dbReference type="EMBL" id="JABBNB010000010">
    <property type="protein sequence ID" value="NMO01922.1"/>
    <property type="molecule type" value="Genomic_DNA"/>
</dbReference>
<feature type="transmembrane region" description="Helical" evidence="1">
    <location>
        <begin position="25"/>
        <end position="47"/>
    </location>
</feature>
<dbReference type="Proteomes" id="UP000550729">
    <property type="component" value="Unassembled WGS sequence"/>
</dbReference>
<sequence length="142" mass="14939">MEDNAPNERPTIDDKPPTTIRRAGALVALEGGLGVIAAVVMVILGLRGDDQSIANSYGTGAWFAIIGGGVLVGGIALLKGRRWGRAIAVVAQLLLLPVAYALLTDSHQPLYGIPLIIAVIVVMVLLFMPASVRWLAHDYGDS</sequence>
<proteinExistence type="predicted"/>
<keyword evidence="1" id="KW-1133">Transmembrane helix</keyword>
<accession>A0A848KUH3</accession>
<keyword evidence="3" id="KW-1185">Reference proteome</keyword>
<protein>
    <recommendedName>
        <fullName evidence="4">Integral membrane protein</fullName>
    </recommendedName>
</protein>
<gene>
    <name evidence="2" type="ORF">HH308_11945</name>
</gene>
<dbReference type="AlphaFoldDB" id="A0A848KUH3"/>
<name>A0A848KUH3_9ACTN</name>
<reference evidence="2 3" key="1">
    <citation type="submission" date="2020-04" db="EMBL/GenBank/DDBJ databases">
        <title>Gordonia sp. nov. TBRC 11910.</title>
        <authorList>
            <person name="Suriyachadkun C."/>
        </authorList>
    </citation>
    <scope>NUCLEOTIDE SEQUENCE [LARGE SCALE GENOMIC DNA]</scope>
    <source>
        <strain evidence="2 3">TBRC 11910</strain>
    </source>
</reference>
<feature type="transmembrane region" description="Helical" evidence="1">
    <location>
        <begin position="59"/>
        <end position="78"/>
    </location>
</feature>